<dbReference type="PANTHER" id="PTHR43547">
    <property type="entry name" value="TWO-COMPONENT HISTIDINE KINASE"/>
    <property type="match status" value="1"/>
</dbReference>
<dbReference type="SMART" id="SM00387">
    <property type="entry name" value="HATPase_c"/>
    <property type="match status" value="1"/>
</dbReference>
<keyword evidence="12" id="KW-0902">Two-component regulatory system</keyword>
<feature type="transmembrane region" description="Helical" evidence="13">
    <location>
        <begin position="12"/>
        <end position="31"/>
    </location>
</feature>
<dbReference type="SMART" id="SM00091">
    <property type="entry name" value="PAS"/>
    <property type="match status" value="1"/>
</dbReference>
<keyword evidence="6" id="KW-0808">Transferase</keyword>
<comment type="caution">
    <text evidence="15">The sequence shown here is derived from an EMBL/GenBank/DDBJ whole genome shotgun (WGS) entry which is preliminary data.</text>
</comment>
<comment type="catalytic activity">
    <reaction evidence="1">
        <text>ATP + protein L-histidine = ADP + protein N-phospho-L-histidine.</text>
        <dbReference type="EC" id="2.7.13.3"/>
    </reaction>
</comment>
<dbReference type="InterPro" id="IPR035965">
    <property type="entry name" value="PAS-like_dom_sf"/>
</dbReference>
<protein>
    <recommendedName>
        <fullName evidence="3">histidine kinase</fullName>
        <ecNumber evidence="3">2.7.13.3</ecNumber>
    </recommendedName>
</protein>
<dbReference type="Proteomes" id="UP001500339">
    <property type="component" value="Unassembled WGS sequence"/>
</dbReference>
<dbReference type="InterPro" id="IPR039506">
    <property type="entry name" value="SPOB_a"/>
</dbReference>
<dbReference type="InterPro" id="IPR000014">
    <property type="entry name" value="PAS"/>
</dbReference>
<keyword evidence="4" id="KW-1003">Cell membrane</keyword>
<evidence type="ECO:0000256" key="11">
    <source>
        <dbReference type="ARBA" id="ARBA00022989"/>
    </source>
</evidence>
<dbReference type="InterPro" id="IPR005467">
    <property type="entry name" value="His_kinase_dom"/>
</dbReference>
<dbReference type="Pfam" id="PF14689">
    <property type="entry name" value="SPOB_a"/>
    <property type="match status" value="1"/>
</dbReference>
<dbReference type="InterPro" id="IPR029151">
    <property type="entry name" value="Sensor-like_sf"/>
</dbReference>
<evidence type="ECO:0000256" key="4">
    <source>
        <dbReference type="ARBA" id="ARBA00022475"/>
    </source>
</evidence>
<sequence length="532" mass="59495">MVNNNLKLKTKIIYLIFTVVFISLTITVVFMSKFRASWVKKEMEINLMNTTKMLSKSPMVIDVLKSKGEKESLQNYVKDIVVSSKNIDYIAIMDLSGNTYANSDLNKVPISNEVTIGEDVAITNNVYLEDMIENFGKLIITFVPVRDDKNHPLGYVTAKVTMKNMEKYKYEILVLITLVVSSGLMIGAVGALIVSNSVKSSLLGYEAEQISKLFIQKQEVLDSLDEGIIAVDEKLNITLYNKSAIDILGGREEVIGESIFTLIPNSNISNVILKGEAEYNKEMIINNTIILTNRIPILDGSKVIGAVTIFRDKTELTRLAEEVTGVRQVVDALRASNHEFLNKLHVILGLIHIGEIDEVKKYIIKQTKVHQQKTTIVMNKIKDSTVAALMLGKISRAKEMGVELTIDKNSILNRCKGKINSHNMVTIVGNLLENAIEAVSISEKENKNVHILILEEEKNITIRVKDTGEGIEEEDIKYLFNKGFSTKGENRGRGLFMIKELVENLKGEISFSTELTKGSEFIVVIGKEDKND</sequence>
<dbReference type="PANTHER" id="PTHR43547:SF10">
    <property type="entry name" value="SENSOR HISTIDINE KINASE DCUS"/>
    <property type="match status" value="1"/>
</dbReference>
<keyword evidence="11 13" id="KW-1133">Transmembrane helix</keyword>
<comment type="subcellular location">
    <subcellularLocation>
        <location evidence="2">Cell membrane</location>
        <topology evidence="2">Multi-pass membrane protein</topology>
    </subcellularLocation>
</comment>
<evidence type="ECO:0000313" key="16">
    <source>
        <dbReference type="Proteomes" id="UP001500339"/>
    </source>
</evidence>
<keyword evidence="9 15" id="KW-0418">Kinase</keyword>
<dbReference type="InterPro" id="IPR016120">
    <property type="entry name" value="Sig_transdc_His_kin_SpoOB"/>
</dbReference>
<dbReference type="GO" id="GO:0016301">
    <property type="term" value="F:kinase activity"/>
    <property type="evidence" value="ECO:0007669"/>
    <property type="project" value="UniProtKB-KW"/>
</dbReference>
<feature type="transmembrane region" description="Helical" evidence="13">
    <location>
        <begin position="172"/>
        <end position="194"/>
    </location>
</feature>
<evidence type="ECO:0000256" key="12">
    <source>
        <dbReference type="ARBA" id="ARBA00023012"/>
    </source>
</evidence>
<dbReference type="InterPro" id="IPR013767">
    <property type="entry name" value="PAS_fold"/>
</dbReference>
<dbReference type="PRINTS" id="PR00344">
    <property type="entry name" value="BCTRLSENSOR"/>
</dbReference>
<dbReference type="Gene3D" id="3.30.450.20">
    <property type="entry name" value="PAS domain"/>
    <property type="match status" value="2"/>
</dbReference>
<evidence type="ECO:0000313" key="15">
    <source>
        <dbReference type="EMBL" id="GAA0719117.1"/>
    </source>
</evidence>
<dbReference type="CDD" id="cd18773">
    <property type="entry name" value="PDC1_HK_sensor"/>
    <property type="match status" value="1"/>
</dbReference>
<organism evidence="15 16">
    <name type="scientific">Clostridium malenominatum</name>
    <dbReference type="NCBI Taxonomy" id="1539"/>
    <lineage>
        <taxon>Bacteria</taxon>
        <taxon>Bacillati</taxon>
        <taxon>Bacillota</taxon>
        <taxon>Clostridia</taxon>
        <taxon>Eubacteriales</taxon>
        <taxon>Clostridiaceae</taxon>
        <taxon>Clostridium</taxon>
    </lineage>
</organism>
<dbReference type="SUPFAM" id="SSF103190">
    <property type="entry name" value="Sensory domain-like"/>
    <property type="match status" value="1"/>
</dbReference>
<evidence type="ECO:0000256" key="3">
    <source>
        <dbReference type="ARBA" id="ARBA00012438"/>
    </source>
</evidence>
<keyword evidence="13" id="KW-0472">Membrane</keyword>
<evidence type="ECO:0000256" key="6">
    <source>
        <dbReference type="ARBA" id="ARBA00022679"/>
    </source>
</evidence>
<keyword evidence="10" id="KW-0067">ATP-binding</keyword>
<dbReference type="Gene3D" id="3.30.565.10">
    <property type="entry name" value="Histidine kinase-like ATPase, C-terminal domain"/>
    <property type="match status" value="1"/>
</dbReference>
<keyword evidence="5" id="KW-0597">Phosphoprotein</keyword>
<feature type="domain" description="Histidine kinase" evidence="14">
    <location>
        <begin position="335"/>
        <end position="529"/>
    </location>
</feature>
<dbReference type="SUPFAM" id="SSF55890">
    <property type="entry name" value="Sporulation response regulatory protein Spo0B"/>
    <property type="match status" value="1"/>
</dbReference>
<evidence type="ECO:0000256" key="1">
    <source>
        <dbReference type="ARBA" id="ARBA00000085"/>
    </source>
</evidence>
<evidence type="ECO:0000256" key="8">
    <source>
        <dbReference type="ARBA" id="ARBA00022741"/>
    </source>
</evidence>
<dbReference type="InterPro" id="IPR003594">
    <property type="entry name" value="HATPase_dom"/>
</dbReference>
<proteinExistence type="predicted"/>
<keyword evidence="7 13" id="KW-0812">Transmembrane</keyword>
<dbReference type="Pfam" id="PF00989">
    <property type="entry name" value="PAS"/>
    <property type="match status" value="1"/>
</dbReference>
<dbReference type="InterPro" id="IPR004358">
    <property type="entry name" value="Sig_transdc_His_kin-like_C"/>
</dbReference>
<dbReference type="CDD" id="cd00130">
    <property type="entry name" value="PAS"/>
    <property type="match status" value="1"/>
</dbReference>
<keyword evidence="8" id="KW-0547">Nucleotide-binding</keyword>
<dbReference type="SUPFAM" id="SSF55785">
    <property type="entry name" value="PYP-like sensor domain (PAS domain)"/>
    <property type="match status" value="1"/>
</dbReference>
<dbReference type="Gene3D" id="1.10.287.130">
    <property type="match status" value="1"/>
</dbReference>
<evidence type="ECO:0000256" key="2">
    <source>
        <dbReference type="ARBA" id="ARBA00004651"/>
    </source>
</evidence>
<dbReference type="SUPFAM" id="SSF55874">
    <property type="entry name" value="ATPase domain of HSP90 chaperone/DNA topoisomerase II/histidine kinase"/>
    <property type="match status" value="1"/>
</dbReference>
<dbReference type="EMBL" id="BAAACF010000001">
    <property type="protein sequence ID" value="GAA0719117.1"/>
    <property type="molecule type" value="Genomic_DNA"/>
</dbReference>
<dbReference type="RefSeq" id="WP_343766635.1">
    <property type="nucleotide sequence ID" value="NZ_BAAACF010000001.1"/>
</dbReference>
<evidence type="ECO:0000256" key="5">
    <source>
        <dbReference type="ARBA" id="ARBA00022553"/>
    </source>
</evidence>
<reference evidence="16" key="1">
    <citation type="journal article" date="2019" name="Int. J. Syst. Evol. Microbiol.">
        <title>The Global Catalogue of Microorganisms (GCM) 10K type strain sequencing project: providing services to taxonomists for standard genome sequencing and annotation.</title>
        <authorList>
            <consortium name="The Broad Institute Genomics Platform"/>
            <consortium name="The Broad Institute Genome Sequencing Center for Infectious Disease"/>
            <person name="Wu L."/>
            <person name="Ma J."/>
        </authorList>
    </citation>
    <scope>NUCLEOTIDE SEQUENCE [LARGE SCALE GENOMIC DNA]</scope>
    <source>
        <strain evidence="16">JCM 1405</strain>
    </source>
</reference>
<evidence type="ECO:0000256" key="10">
    <source>
        <dbReference type="ARBA" id="ARBA00022840"/>
    </source>
</evidence>
<dbReference type="EC" id="2.7.13.3" evidence="3"/>
<evidence type="ECO:0000259" key="14">
    <source>
        <dbReference type="PROSITE" id="PS50109"/>
    </source>
</evidence>
<keyword evidence="16" id="KW-1185">Reference proteome</keyword>
<dbReference type="Pfam" id="PF02518">
    <property type="entry name" value="HATPase_c"/>
    <property type="match status" value="1"/>
</dbReference>
<evidence type="ECO:0000256" key="9">
    <source>
        <dbReference type="ARBA" id="ARBA00022777"/>
    </source>
</evidence>
<evidence type="ECO:0000256" key="13">
    <source>
        <dbReference type="SAM" id="Phobius"/>
    </source>
</evidence>
<dbReference type="InterPro" id="IPR036890">
    <property type="entry name" value="HATPase_C_sf"/>
</dbReference>
<dbReference type="PROSITE" id="PS50109">
    <property type="entry name" value="HIS_KIN"/>
    <property type="match status" value="1"/>
</dbReference>
<gene>
    <name evidence="15" type="ORF">GCM10008905_06740</name>
</gene>
<accession>A0ABP3TW08</accession>
<evidence type="ECO:0000256" key="7">
    <source>
        <dbReference type="ARBA" id="ARBA00022692"/>
    </source>
</evidence>
<name>A0ABP3TW08_9CLOT</name>